<dbReference type="RefSeq" id="WP_327793017.1">
    <property type="nucleotide sequence ID" value="NZ_JADQAZ010000001.1"/>
</dbReference>
<dbReference type="SUPFAM" id="SSF52374">
    <property type="entry name" value="Nucleotidylyl transferase"/>
    <property type="match status" value="1"/>
</dbReference>
<evidence type="ECO:0000256" key="6">
    <source>
        <dbReference type="ARBA" id="ARBA00023146"/>
    </source>
</evidence>
<reference evidence="9 10" key="1">
    <citation type="journal article" date="2021" name="Arch. Microbiol.">
        <title>Harenicola maris gen. nov., sp. nov. isolated from the Sea of Japan shallow sediments.</title>
        <authorList>
            <person name="Romanenko L.A."/>
            <person name="Kurilenko V.V."/>
            <person name="Chernysheva N.Y."/>
            <person name="Tekutyeva L.A."/>
            <person name="Velansky P.V."/>
            <person name="Svetashev V.I."/>
            <person name="Isaeva M.P."/>
        </authorList>
    </citation>
    <scope>NUCLEOTIDE SEQUENCE [LARGE SCALE GENOMIC DNA]</scope>
    <source>
        <strain evidence="9 10">KMM 3653</strain>
    </source>
</reference>
<dbReference type="GO" id="GO:0006424">
    <property type="term" value="P:glutamyl-tRNA aminoacylation"/>
    <property type="evidence" value="ECO:0007669"/>
    <property type="project" value="TreeGrafter"/>
</dbReference>
<sequence>MITRFAPSPTGPLHIGHAFSAITAHDRAIKAGGTFLLRIEDIDRSRARPEWEALITKDLAWLGLSWPLPVLRQSDNQTAYTKALQALWDQGLLYPCHCTRKDIAAAAASPQEGAPLGPDGVIYPGTCRQVPPEGPLPQGVHLRLNSARALESLGPLDFTETGSGPKHETGEISLSAEQFIQGIGDVVLSRKDMGTSYHLSVVVDDAAHGITEVARGADLFEATPIHVLLQRLLDLPTPLYHHHRLIRDDSGKRLAKRDDARSIESYRNEGLSPEDIRQMIGLSRG</sequence>
<keyword evidence="6 7" id="KW-0030">Aminoacyl-tRNA synthetase</keyword>
<keyword evidence="2" id="KW-0479">Metal-binding</keyword>
<evidence type="ECO:0000256" key="7">
    <source>
        <dbReference type="RuleBase" id="RU363037"/>
    </source>
</evidence>
<protein>
    <submittedName>
        <fullName evidence="9">tRNA glutamyl-Q(34) synthetase GluQRS</fullName>
        <ecNumber evidence="9">6.1.1.-</ecNumber>
    </submittedName>
</protein>
<dbReference type="Proteomes" id="UP001315686">
    <property type="component" value="Unassembled WGS sequence"/>
</dbReference>
<proteinExistence type="inferred from homology"/>
<accession>A0AAP2CN09</accession>
<dbReference type="NCBIfam" id="NF004315">
    <property type="entry name" value="PRK05710.1-4"/>
    <property type="match status" value="1"/>
</dbReference>
<evidence type="ECO:0000256" key="1">
    <source>
        <dbReference type="ARBA" id="ARBA00022598"/>
    </source>
</evidence>
<keyword evidence="10" id="KW-1185">Reference proteome</keyword>
<dbReference type="InterPro" id="IPR001412">
    <property type="entry name" value="aa-tRNA-synth_I_CS"/>
</dbReference>
<dbReference type="EMBL" id="JADQAZ010000001">
    <property type="protein sequence ID" value="MBT0956828.1"/>
    <property type="molecule type" value="Genomic_DNA"/>
</dbReference>
<evidence type="ECO:0000259" key="8">
    <source>
        <dbReference type="Pfam" id="PF00749"/>
    </source>
</evidence>
<organism evidence="9 10">
    <name type="scientific">Harenicola maris</name>
    <dbReference type="NCBI Taxonomy" id="2841044"/>
    <lineage>
        <taxon>Bacteria</taxon>
        <taxon>Pseudomonadati</taxon>
        <taxon>Pseudomonadota</taxon>
        <taxon>Alphaproteobacteria</taxon>
        <taxon>Rhodobacterales</taxon>
        <taxon>Paracoccaceae</taxon>
        <taxon>Harenicola</taxon>
    </lineage>
</organism>
<dbReference type="AlphaFoldDB" id="A0AAP2CN09"/>
<dbReference type="GO" id="GO:0005829">
    <property type="term" value="C:cytosol"/>
    <property type="evidence" value="ECO:0007669"/>
    <property type="project" value="TreeGrafter"/>
</dbReference>
<evidence type="ECO:0000313" key="9">
    <source>
        <dbReference type="EMBL" id="MBT0956828.1"/>
    </source>
</evidence>
<keyword evidence="7" id="KW-0648">Protein biosynthesis</keyword>
<evidence type="ECO:0000313" key="10">
    <source>
        <dbReference type="Proteomes" id="UP001315686"/>
    </source>
</evidence>
<keyword evidence="5 7" id="KW-0067">ATP-binding</keyword>
<dbReference type="Gene3D" id="3.40.50.620">
    <property type="entry name" value="HUPs"/>
    <property type="match status" value="1"/>
</dbReference>
<evidence type="ECO:0000256" key="4">
    <source>
        <dbReference type="ARBA" id="ARBA00022833"/>
    </source>
</evidence>
<keyword evidence="3 7" id="KW-0547">Nucleotide-binding</keyword>
<feature type="domain" description="Glutamyl/glutaminyl-tRNA synthetase class Ib catalytic" evidence="8">
    <location>
        <begin position="181"/>
        <end position="281"/>
    </location>
</feature>
<keyword evidence="4" id="KW-0862">Zinc</keyword>
<dbReference type="PROSITE" id="PS00178">
    <property type="entry name" value="AA_TRNA_LIGASE_I"/>
    <property type="match status" value="1"/>
</dbReference>
<evidence type="ECO:0000256" key="3">
    <source>
        <dbReference type="ARBA" id="ARBA00022741"/>
    </source>
</evidence>
<feature type="domain" description="Glutamyl/glutaminyl-tRNA synthetase class Ib catalytic" evidence="8">
    <location>
        <begin position="3"/>
        <end position="105"/>
    </location>
</feature>
<dbReference type="EC" id="6.1.1.-" evidence="9"/>
<dbReference type="GO" id="GO:0004818">
    <property type="term" value="F:glutamate-tRNA ligase activity"/>
    <property type="evidence" value="ECO:0007669"/>
    <property type="project" value="TreeGrafter"/>
</dbReference>
<name>A0AAP2CN09_9RHOB</name>
<dbReference type="InterPro" id="IPR000924">
    <property type="entry name" value="Glu/Gln-tRNA-synth"/>
</dbReference>
<dbReference type="InterPro" id="IPR014729">
    <property type="entry name" value="Rossmann-like_a/b/a_fold"/>
</dbReference>
<dbReference type="GO" id="GO:0005524">
    <property type="term" value="F:ATP binding"/>
    <property type="evidence" value="ECO:0007669"/>
    <property type="project" value="UniProtKB-KW"/>
</dbReference>
<dbReference type="Pfam" id="PF00749">
    <property type="entry name" value="tRNA-synt_1c"/>
    <property type="match status" value="2"/>
</dbReference>
<dbReference type="PANTHER" id="PTHR43311:SF1">
    <property type="entry name" value="GLUTAMYL-Q TRNA(ASP) SYNTHETASE"/>
    <property type="match status" value="1"/>
</dbReference>
<dbReference type="PRINTS" id="PR00987">
    <property type="entry name" value="TRNASYNTHGLU"/>
</dbReference>
<comment type="similarity">
    <text evidence="7">Belongs to the class-I aminoacyl-tRNA synthetase family.</text>
</comment>
<dbReference type="PANTHER" id="PTHR43311">
    <property type="entry name" value="GLUTAMATE--TRNA LIGASE"/>
    <property type="match status" value="1"/>
</dbReference>
<dbReference type="InterPro" id="IPR049940">
    <property type="entry name" value="GluQ/Sye"/>
</dbReference>
<evidence type="ECO:0000256" key="2">
    <source>
        <dbReference type="ARBA" id="ARBA00022723"/>
    </source>
</evidence>
<evidence type="ECO:0000256" key="5">
    <source>
        <dbReference type="ARBA" id="ARBA00022840"/>
    </source>
</evidence>
<dbReference type="InterPro" id="IPR020058">
    <property type="entry name" value="Glu/Gln-tRNA-synth_Ib_cat-dom"/>
</dbReference>
<keyword evidence="1 7" id="KW-0436">Ligase</keyword>
<gene>
    <name evidence="9" type="primary">gluQRS</name>
    <name evidence="9" type="ORF">IV417_05485</name>
</gene>
<comment type="caution">
    <text evidence="9">The sequence shown here is derived from an EMBL/GenBank/DDBJ whole genome shotgun (WGS) entry which is preliminary data.</text>
</comment>